<reference evidence="1 3" key="1">
    <citation type="journal article" date="2011" name="Nature">
        <title>The Medicago genome provides insight into the evolution of rhizobial symbioses.</title>
        <authorList>
            <person name="Young N.D."/>
            <person name="Debelle F."/>
            <person name="Oldroyd G.E."/>
            <person name="Geurts R."/>
            <person name="Cannon S.B."/>
            <person name="Udvardi M.K."/>
            <person name="Benedito V.A."/>
            <person name="Mayer K.F."/>
            <person name="Gouzy J."/>
            <person name="Schoof H."/>
            <person name="Van de Peer Y."/>
            <person name="Proost S."/>
            <person name="Cook D.R."/>
            <person name="Meyers B.C."/>
            <person name="Spannagl M."/>
            <person name="Cheung F."/>
            <person name="De Mita S."/>
            <person name="Krishnakumar V."/>
            <person name="Gundlach H."/>
            <person name="Zhou S."/>
            <person name="Mudge J."/>
            <person name="Bharti A.K."/>
            <person name="Murray J.D."/>
            <person name="Naoumkina M.A."/>
            <person name="Rosen B."/>
            <person name="Silverstein K.A."/>
            <person name="Tang H."/>
            <person name="Rombauts S."/>
            <person name="Zhao P.X."/>
            <person name="Zhou P."/>
            <person name="Barbe V."/>
            <person name="Bardou P."/>
            <person name="Bechner M."/>
            <person name="Bellec A."/>
            <person name="Berger A."/>
            <person name="Berges H."/>
            <person name="Bidwell S."/>
            <person name="Bisseling T."/>
            <person name="Choisne N."/>
            <person name="Couloux A."/>
            <person name="Denny R."/>
            <person name="Deshpande S."/>
            <person name="Dai X."/>
            <person name="Doyle J.J."/>
            <person name="Dudez A.M."/>
            <person name="Farmer A.D."/>
            <person name="Fouteau S."/>
            <person name="Franken C."/>
            <person name="Gibelin C."/>
            <person name="Gish J."/>
            <person name="Goldstein S."/>
            <person name="Gonzalez A.J."/>
            <person name="Green P.J."/>
            <person name="Hallab A."/>
            <person name="Hartog M."/>
            <person name="Hua A."/>
            <person name="Humphray S.J."/>
            <person name="Jeong D.H."/>
            <person name="Jing Y."/>
            <person name="Jocker A."/>
            <person name="Kenton S.M."/>
            <person name="Kim D.J."/>
            <person name="Klee K."/>
            <person name="Lai H."/>
            <person name="Lang C."/>
            <person name="Lin S."/>
            <person name="Macmil S.L."/>
            <person name="Magdelenat G."/>
            <person name="Matthews L."/>
            <person name="McCorrison J."/>
            <person name="Monaghan E.L."/>
            <person name="Mun J.H."/>
            <person name="Najar F.Z."/>
            <person name="Nicholson C."/>
            <person name="Noirot C."/>
            <person name="O'Bleness M."/>
            <person name="Paule C.R."/>
            <person name="Poulain J."/>
            <person name="Prion F."/>
            <person name="Qin B."/>
            <person name="Qu C."/>
            <person name="Retzel E.F."/>
            <person name="Riddle C."/>
            <person name="Sallet E."/>
            <person name="Samain S."/>
            <person name="Samson N."/>
            <person name="Sanders I."/>
            <person name="Saurat O."/>
            <person name="Scarpelli C."/>
            <person name="Schiex T."/>
            <person name="Segurens B."/>
            <person name="Severin A.J."/>
            <person name="Sherrier D.J."/>
            <person name="Shi R."/>
            <person name="Sims S."/>
            <person name="Singer S.R."/>
            <person name="Sinharoy S."/>
            <person name="Sterck L."/>
            <person name="Viollet A."/>
            <person name="Wang B.B."/>
            <person name="Wang K."/>
            <person name="Wang M."/>
            <person name="Wang X."/>
            <person name="Warfsmann J."/>
            <person name="Weissenbach J."/>
            <person name="White D.D."/>
            <person name="White J.D."/>
            <person name="Wiley G.B."/>
            <person name="Wincker P."/>
            <person name="Xing Y."/>
            <person name="Yang L."/>
            <person name="Yao Z."/>
            <person name="Ying F."/>
            <person name="Zhai J."/>
            <person name="Zhou L."/>
            <person name="Zuber A."/>
            <person name="Denarie J."/>
            <person name="Dixon R.A."/>
            <person name="May G.D."/>
            <person name="Schwartz D.C."/>
            <person name="Rogers J."/>
            <person name="Quetier F."/>
            <person name="Town C.D."/>
            <person name="Roe B.A."/>
        </authorList>
    </citation>
    <scope>NUCLEOTIDE SEQUENCE [LARGE SCALE GENOMIC DNA]</scope>
    <source>
        <strain evidence="1">A17</strain>
        <strain evidence="2 3">cv. Jemalong A17</strain>
    </source>
</reference>
<dbReference type="EnsemblPlants" id="AES66759">
    <property type="protein sequence ID" value="AES66759"/>
    <property type="gene ID" value="MTR_2g081270"/>
</dbReference>
<dbReference type="AlphaFoldDB" id="G7IR78"/>
<evidence type="ECO:0000313" key="2">
    <source>
        <dbReference type="EnsemblPlants" id="AES66759"/>
    </source>
</evidence>
<name>G7IR78_MEDTR</name>
<dbReference type="Proteomes" id="UP000002051">
    <property type="component" value="Chromosome 2"/>
</dbReference>
<reference evidence="2" key="3">
    <citation type="submission" date="2015-04" db="UniProtKB">
        <authorList>
            <consortium name="EnsemblPlants"/>
        </authorList>
    </citation>
    <scope>IDENTIFICATION</scope>
    <source>
        <strain evidence="2">cv. Jemalong A17</strain>
    </source>
</reference>
<dbReference type="EMBL" id="CM001218">
    <property type="protein sequence ID" value="AES66759.1"/>
    <property type="molecule type" value="Genomic_DNA"/>
</dbReference>
<sequence length="50" mass="5636">MGISVWNEQFWLGKEQNPDLHAPHNDICRCTSCPDFGCTNTTTHFIASVI</sequence>
<reference evidence="1 3" key="2">
    <citation type="journal article" date="2014" name="BMC Genomics">
        <title>An improved genome release (version Mt4.0) for the model legume Medicago truncatula.</title>
        <authorList>
            <person name="Tang H."/>
            <person name="Krishnakumar V."/>
            <person name="Bidwell S."/>
            <person name="Rosen B."/>
            <person name="Chan A."/>
            <person name="Zhou S."/>
            <person name="Gentzbittel L."/>
            <person name="Childs K.L."/>
            <person name="Yandell M."/>
            <person name="Gundlach H."/>
            <person name="Mayer K.F."/>
            <person name="Schwartz D.C."/>
            <person name="Town C.D."/>
        </authorList>
    </citation>
    <scope>GENOME REANNOTATION</scope>
    <source>
        <strain evidence="2 3">cv. Jemalong A17</strain>
    </source>
</reference>
<dbReference type="HOGENOM" id="CLU_3127325_0_0_1"/>
<accession>G7IR78</accession>
<gene>
    <name evidence="1" type="ordered locus">MTR_2g081270</name>
</gene>
<dbReference type="PaxDb" id="3880-AES66759"/>
<protein>
    <submittedName>
        <fullName evidence="1 2">Uncharacterized protein</fullName>
    </submittedName>
</protein>
<keyword evidence="3" id="KW-1185">Reference proteome</keyword>
<evidence type="ECO:0000313" key="1">
    <source>
        <dbReference type="EMBL" id="AES66759.1"/>
    </source>
</evidence>
<evidence type="ECO:0000313" key="3">
    <source>
        <dbReference type="Proteomes" id="UP000002051"/>
    </source>
</evidence>
<organism evidence="1 3">
    <name type="scientific">Medicago truncatula</name>
    <name type="common">Barrel medic</name>
    <name type="synonym">Medicago tribuloides</name>
    <dbReference type="NCBI Taxonomy" id="3880"/>
    <lineage>
        <taxon>Eukaryota</taxon>
        <taxon>Viridiplantae</taxon>
        <taxon>Streptophyta</taxon>
        <taxon>Embryophyta</taxon>
        <taxon>Tracheophyta</taxon>
        <taxon>Spermatophyta</taxon>
        <taxon>Magnoliopsida</taxon>
        <taxon>eudicotyledons</taxon>
        <taxon>Gunneridae</taxon>
        <taxon>Pentapetalae</taxon>
        <taxon>rosids</taxon>
        <taxon>fabids</taxon>
        <taxon>Fabales</taxon>
        <taxon>Fabaceae</taxon>
        <taxon>Papilionoideae</taxon>
        <taxon>50 kb inversion clade</taxon>
        <taxon>NPAAA clade</taxon>
        <taxon>Hologalegina</taxon>
        <taxon>IRL clade</taxon>
        <taxon>Trifolieae</taxon>
        <taxon>Medicago</taxon>
    </lineage>
</organism>
<proteinExistence type="predicted"/>